<name>A0A024GBM8_9STRA</name>
<dbReference type="Proteomes" id="UP000053237">
    <property type="component" value="Unassembled WGS sequence"/>
</dbReference>
<dbReference type="InParanoid" id="A0A024GBM8"/>
<keyword evidence="3" id="KW-1185">Reference proteome</keyword>
<protein>
    <submittedName>
        <fullName evidence="2">Uncharacterized protein</fullName>
    </submittedName>
</protein>
<sequence length="147" mass="16998">MHAFVKEDMRLSAKVNDHQESREQEKTKGYRDCEESTCISALKADFEKLRAEKQACMEGLDSLSDRLYRHNEARTKKVVFKAELKQEKHQSTLLELACEQLRTRRLELEPCHALTIDYEEKNVHPRNGMSFSASESAAPNQAILEED</sequence>
<accession>A0A024GBM8</accession>
<comment type="caution">
    <text evidence="2">The sequence shown here is derived from an EMBL/GenBank/DDBJ whole genome shotgun (WGS) entry which is preliminary data.</text>
</comment>
<feature type="compositionally biased region" description="Polar residues" evidence="1">
    <location>
        <begin position="129"/>
        <end position="139"/>
    </location>
</feature>
<dbReference type="EMBL" id="CAIX01000057">
    <property type="protein sequence ID" value="CCI43905.1"/>
    <property type="molecule type" value="Genomic_DNA"/>
</dbReference>
<gene>
    <name evidence="2" type="ORF">BN9_046890</name>
</gene>
<evidence type="ECO:0000256" key="1">
    <source>
        <dbReference type="SAM" id="MobiDB-lite"/>
    </source>
</evidence>
<dbReference type="OrthoDB" id="166941at2759"/>
<organism evidence="2 3">
    <name type="scientific">Albugo candida</name>
    <dbReference type="NCBI Taxonomy" id="65357"/>
    <lineage>
        <taxon>Eukaryota</taxon>
        <taxon>Sar</taxon>
        <taxon>Stramenopiles</taxon>
        <taxon>Oomycota</taxon>
        <taxon>Peronosporomycetes</taxon>
        <taxon>Albuginales</taxon>
        <taxon>Albuginaceae</taxon>
        <taxon>Albugo</taxon>
    </lineage>
</organism>
<dbReference type="AlphaFoldDB" id="A0A024GBM8"/>
<feature type="region of interest" description="Disordered" evidence="1">
    <location>
        <begin position="1"/>
        <end position="28"/>
    </location>
</feature>
<evidence type="ECO:0000313" key="3">
    <source>
        <dbReference type="Proteomes" id="UP000053237"/>
    </source>
</evidence>
<reference evidence="2 3" key="1">
    <citation type="submission" date="2012-05" db="EMBL/GenBank/DDBJ databases">
        <title>Recombination and specialization in a pathogen metapopulation.</title>
        <authorList>
            <person name="Gardiner A."/>
            <person name="Kemen E."/>
            <person name="Schultz-Larsen T."/>
            <person name="MacLean D."/>
            <person name="Van Oosterhout C."/>
            <person name="Jones J.D.G."/>
        </authorList>
    </citation>
    <scope>NUCLEOTIDE SEQUENCE [LARGE SCALE GENOMIC DNA]</scope>
    <source>
        <strain evidence="2 3">Ac Nc2</strain>
    </source>
</reference>
<proteinExistence type="predicted"/>
<evidence type="ECO:0000313" key="2">
    <source>
        <dbReference type="EMBL" id="CCI43905.1"/>
    </source>
</evidence>
<feature type="region of interest" description="Disordered" evidence="1">
    <location>
        <begin position="125"/>
        <end position="147"/>
    </location>
</feature>